<dbReference type="Gene3D" id="3.40.50.300">
    <property type="entry name" value="P-loop containing nucleotide triphosphate hydrolases"/>
    <property type="match status" value="2"/>
</dbReference>
<dbReference type="FunFam" id="3.40.50.300:FF:000489">
    <property type="entry name" value="Primosome assembly protein PriA"/>
    <property type="match status" value="1"/>
</dbReference>
<dbReference type="Proteomes" id="UP000778951">
    <property type="component" value="Unassembled WGS sequence"/>
</dbReference>
<keyword evidence="3 12" id="KW-0479">Metal-binding</keyword>
<keyword evidence="9 12" id="KW-0238">DNA-binding</keyword>
<evidence type="ECO:0000259" key="15">
    <source>
        <dbReference type="PROSITE" id="PS51194"/>
    </source>
</evidence>
<dbReference type="GO" id="GO:0006270">
    <property type="term" value="P:DNA replication initiation"/>
    <property type="evidence" value="ECO:0007669"/>
    <property type="project" value="TreeGrafter"/>
</dbReference>
<accession>A0A968KTU6</accession>
<dbReference type="InterPro" id="IPR041236">
    <property type="entry name" value="PriA_C"/>
</dbReference>
<dbReference type="InterPro" id="IPR011545">
    <property type="entry name" value="DEAD/DEAH_box_helicase_dom"/>
</dbReference>
<dbReference type="AlphaFoldDB" id="A0A968KTU6"/>
<keyword evidence="17" id="KW-1185">Reference proteome</keyword>
<dbReference type="InterPro" id="IPR014001">
    <property type="entry name" value="Helicase_ATP-bd"/>
</dbReference>
<dbReference type="InterPro" id="IPR042115">
    <property type="entry name" value="PriA_3primeBD_sf"/>
</dbReference>
<dbReference type="Pfam" id="PF00270">
    <property type="entry name" value="DEAD"/>
    <property type="match status" value="1"/>
</dbReference>
<dbReference type="NCBIfam" id="TIGR00595">
    <property type="entry name" value="priA"/>
    <property type="match status" value="1"/>
</dbReference>
<evidence type="ECO:0000256" key="3">
    <source>
        <dbReference type="ARBA" id="ARBA00022723"/>
    </source>
</evidence>
<organism evidence="16 17">
    <name type="scientific">Entomospira culicis</name>
    <dbReference type="NCBI Taxonomy" id="2719989"/>
    <lineage>
        <taxon>Bacteria</taxon>
        <taxon>Pseudomonadati</taxon>
        <taxon>Spirochaetota</taxon>
        <taxon>Spirochaetia</taxon>
        <taxon>Spirochaetales</taxon>
        <taxon>Spirochaetaceae</taxon>
        <taxon>Entomospira</taxon>
    </lineage>
</organism>
<dbReference type="Pfam" id="PF18074">
    <property type="entry name" value="PriA_C"/>
    <property type="match status" value="1"/>
</dbReference>
<comment type="function">
    <text evidence="12">Initiates the restart of stalled replication forks, which reloads the replicative helicase on sites other than the origin of replication. Recognizes and binds to abandoned replication forks and remodels them to uncover a helicase loading site. Promotes assembly of the primosome at these replication forks.</text>
</comment>
<keyword evidence="7 12" id="KW-0862">Zinc</keyword>
<dbReference type="Pfam" id="PF17764">
    <property type="entry name" value="PriA_3primeBD"/>
    <property type="match status" value="1"/>
</dbReference>
<keyword evidence="6 12" id="KW-0347">Helicase</keyword>
<dbReference type="GO" id="GO:0006302">
    <property type="term" value="P:double-strand break repair"/>
    <property type="evidence" value="ECO:0007669"/>
    <property type="project" value="InterPro"/>
</dbReference>
<dbReference type="RefSeq" id="WP_167694940.1">
    <property type="nucleotide sequence ID" value="NZ_CP118181.1"/>
</dbReference>
<keyword evidence="10 12" id="KW-0413">Isomerase</keyword>
<evidence type="ECO:0000256" key="13">
    <source>
        <dbReference type="SAM" id="Phobius"/>
    </source>
</evidence>
<dbReference type="InterPro" id="IPR005259">
    <property type="entry name" value="PriA"/>
</dbReference>
<comment type="similarity">
    <text evidence="12">Belongs to the helicase family. PriA subfamily.</text>
</comment>
<evidence type="ECO:0000256" key="9">
    <source>
        <dbReference type="ARBA" id="ARBA00023125"/>
    </source>
</evidence>
<feature type="binding site" evidence="12">
    <location>
        <position position="372"/>
    </location>
    <ligand>
        <name>Zn(2+)</name>
        <dbReference type="ChEBI" id="CHEBI:29105"/>
        <label>2</label>
    </ligand>
</feature>
<dbReference type="InterPro" id="IPR001650">
    <property type="entry name" value="Helicase_C-like"/>
</dbReference>
<feature type="binding site" evidence="12">
    <location>
        <position position="369"/>
    </location>
    <ligand>
        <name>Zn(2+)</name>
        <dbReference type="ChEBI" id="CHEBI:29105"/>
        <label>2</label>
    </ligand>
</feature>
<dbReference type="Pfam" id="PF00271">
    <property type="entry name" value="Helicase_C"/>
    <property type="match status" value="1"/>
</dbReference>
<keyword evidence="13" id="KW-1133">Transmembrane helix</keyword>
<keyword evidence="8 12" id="KW-0067">ATP-binding</keyword>
<dbReference type="GO" id="GO:0016787">
    <property type="term" value="F:hydrolase activity"/>
    <property type="evidence" value="ECO:0007669"/>
    <property type="project" value="UniProtKB-KW"/>
</dbReference>
<keyword evidence="4 12" id="KW-0547">Nucleotide-binding</keyword>
<feature type="binding site" evidence="12">
    <location>
        <position position="387"/>
    </location>
    <ligand>
        <name>Zn(2+)</name>
        <dbReference type="ChEBI" id="CHEBI:29105"/>
        <label>2</label>
    </ligand>
</feature>
<evidence type="ECO:0000313" key="16">
    <source>
        <dbReference type="EMBL" id="NIZ68824.1"/>
    </source>
</evidence>
<keyword evidence="13" id="KW-0812">Transmembrane</keyword>
<dbReference type="PROSITE" id="PS51194">
    <property type="entry name" value="HELICASE_CTER"/>
    <property type="match status" value="1"/>
</dbReference>
<dbReference type="InterPro" id="IPR027417">
    <property type="entry name" value="P-loop_NTPase"/>
</dbReference>
<proteinExistence type="inferred from homology"/>
<reference evidence="16" key="1">
    <citation type="submission" date="2020-03" db="EMBL/GenBank/DDBJ databases">
        <title>Spirochaetal bacteria isolated from arthropods constitute a novel genus Entomospira genus novum within the order Spirochaetales.</title>
        <authorList>
            <person name="Grana-Miraglia L."/>
            <person name="Sikutova S."/>
            <person name="Fingerle V."/>
            <person name="Sing A."/>
            <person name="Castillo-Ramirez S."/>
            <person name="Margos G."/>
            <person name="Rudolf I."/>
        </authorList>
    </citation>
    <scope>NUCLEOTIDE SEQUENCE</scope>
    <source>
        <strain evidence="16">BR149</strain>
    </source>
</reference>
<dbReference type="EMBL" id="JAATLM010000001">
    <property type="protein sequence ID" value="NIZ68824.1"/>
    <property type="molecule type" value="Genomic_DNA"/>
</dbReference>
<dbReference type="InterPro" id="IPR041222">
    <property type="entry name" value="PriA_3primeBD"/>
</dbReference>
<feature type="domain" description="Helicase C-terminal" evidence="15">
    <location>
        <begin position="392"/>
        <end position="565"/>
    </location>
</feature>
<dbReference type="GO" id="GO:0003677">
    <property type="term" value="F:DNA binding"/>
    <property type="evidence" value="ECO:0007669"/>
    <property type="project" value="UniProtKB-UniRule"/>
</dbReference>
<feature type="binding site" evidence="12">
    <location>
        <position position="363"/>
    </location>
    <ligand>
        <name>Zn(2+)</name>
        <dbReference type="ChEBI" id="CHEBI:29105"/>
        <label>1</label>
    </ligand>
</feature>
<dbReference type="GO" id="GO:0006310">
    <property type="term" value="P:DNA recombination"/>
    <property type="evidence" value="ECO:0007669"/>
    <property type="project" value="InterPro"/>
</dbReference>
<evidence type="ECO:0000256" key="7">
    <source>
        <dbReference type="ARBA" id="ARBA00022833"/>
    </source>
</evidence>
<evidence type="ECO:0000256" key="11">
    <source>
        <dbReference type="ARBA" id="ARBA00048988"/>
    </source>
</evidence>
<evidence type="ECO:0000256" key="10">
    <source>
        <dbReference type="ARBA" id="ARBA00023235"/>
    </source>
</evidence>
<dbReference type="PROSITE" id="PS51192">
    <property type="entry name" value="HELICASE_ATP_BIND_1"/>
    <property type="match status" value="1"/>
</dbReference>
<dbReference type="SMART" id="SM00487">
    <property type="entry name" value="DEXDc"/>
    <property type="match status" value="1"/>
</dbReference>
<dbReference type="SMART" id="SM00490">
    <property type="entry name" value="HELICc"/>
    <property type="match status" value="1"/>
</dbReference>
<dbReference type="PANTHER" id="PTHR30580:SF0">
    <property type="entry name" value="PRIMOSOMAL PROTEIN N"/>
    <property type="match status" value="1"/>
</dbReference>
<sequence length="655" mass="73650">MEYWVEVAFKLPMKQLFTYTASQLLAIGARVVAPFGSRDLVGFVVASGEGIPRIDYTLKPIKRLLDKGNVLFEPSYLEFATYLARYNFCSLGEALFAMTPSGRKEIEPHIITLSVAQPIAPEALTDSQKRAIMQMQAKVGWYYLFGHTGSGKTAVFMLMIADALRRGKQAIYLLPEIALVASVLGLLERQFGKERVAVLHSGLSPSKRLHQWQRILKGEVDIVLGVRSAIFAPLKNLGLIILDEEHDPSYKSQATPRFHARQVAMYLARKGSDVTLIMGSATPSLEAYHAMLGGVIERVDLVGFAGGGRQSVIELIDMKLEESQSVFSKRAVDEIWQSKKLGRQSLIFINRRGYGRYYLCPNCRYEAFCPHCSVSLTYYRDKDRMLCHYCGYTQAKIESCPACGSLRGGYKSFGVEVVEQEAKRIFGGLKILRLDSDSVRQDKSQLEVVAAFERGEADLLIGTQMLAKGFNFPLLRAVVIVSADVGLNLPDFRATERLFTFLQQVAGRAGRYEELGLVLAQSYVVEQSALQYTLNNDTEGFLRKELEARRETGFPPFSRMLRLVFRGANEDAVIALAESSYQYWSDILTNYGLAVEMLGPSEAVLRRIAGKYRWQIIFMVNDYPQFMQIFSHHFDSMPKRSGVYCEIENDPLTLL</sequence>
<dbReference type="EC" id="5.6.2.4" evidence="12"/>
<keyword evidence="5 12" id="KW-0378">Hydrolase</keyword>
<dbReference type="GO" id="GO:0006269">
    <property type="term" value="P:DNA replication, synthesis of primer"/>
    <property type="evidence" value="ECO:0007669"/>
    <property type="project" value="UniProtKB-KW"/>
</dbReference>
<evidence type="ECO:0000256" key="5">
    <source>
        <dbReference type="ARBA" id="ARBA00022801"/>
    </source>
</evidence>
<comment type="cofactor">
    <cofactor evidence="12">
        <name>Zn(2+)</name>
        <dbReference type="ChEBI" id="CHEBI:29105"/>
    </cofactor>
    <text evidence="12">Binds 2 zinc ions per subunit.</text>
</comment>
<evidence type="ECO:0000256" key="4">
    <source>
        <dbReference type="ARBA" id="ARBA00022741"/>
    </source>
</evidence>
<feature type="binding site" evidence="12">
    <location>
        <position position="390"/>
    </location>
    <ligand>
        <name>Zn(2+)</name>
        <dbReference type="ChEBI" id="CHEBI:29105"/>
        <label>2</label>
    </ligand>
</feature>
<comment type="caution">
    <text evidence="16">The sequence shown here is derived from an EMBL/GenBank/DDBJ whole genome shotgun (WGS) entry which is preliminary data.</text>
</comment>
<evidence type="ECO:0000256" key="6">
    <source>
        <dbReference type="ARBA" id="ARBA00022806"/>
    </source>
</evidence>
<comment type="catalytic activity">
    <reaction evidence="12">
        <text>Couples ATP hydrolysis with the unwinding of duplex DNA by translocating in the 3'-5' direction.</text>
        <dbReference type="EC" id="5.6.2.4"/>
    </reaction>
</comment>
<evidence type="ECO:0000259" key="14">
    <source>
        <dbReference type="PROSITE" id="PS51192"/>
    </source>
</evidence>
<keyword evidence="2 12" id="KW-0235">DNA replication</keyword>
<keyword evidence="13" id="KW-0472">Membrane</keyword>
<gene>
    <name evidence="12 16" type="primary">priA</name>
    <name evidence="16" type="ORF">HCT48_01130</name>
</gene>
<evidence type="ECO:0000256" key="1">
    <source>
        <dbReference type="ARBA" id="ARBA00022515"/>
    </source>
</evidence>
<feature type="binding site" evidence="12">
    <location>
        <position position="360"/>
    </location>
    <ligand>
        <name>Zn(2+)</name>
        <dbReference type="ChEBI" id="CHEBI:29105"/>
        <label>1</label>
    </ligand>
</feature>
<feature type="domain" description="Helicase ATP-binding" evidence="14">
    <location>
        <begin position="144"/>
        <end position="301"/>
    </location>
</feature>
<evidence type="ECO:0000313" key="17">
    <source>
        <dbReference type="Proteomes" id="UP000778951"/>
    </source>
</evidence>
<protein>
    <recommendedName>
        <fullName evidence="12">Replication restart protein PriA</fullName>
    </recommendedName>
    <alternativeName>
        <fullName evidence="12">ATP-dependent DNA helicase PriA</fullName>
        <ecNumber evidence="12">5.6.2.4</ecNumber>
    </alternativeName>
    <alternativeName>
        <fullName evidence="12">DNA 3'-5' helicase PriA</fullName>
    </alternativeName>
</protein>
<dbReference type="GO" id="GO:0043138">
    <property type="term" value="F:3'-5' DNA helicase activity"/>
    <property type="evidence" value="ECO:0007669"/>
    <property type="project" value="UniProtKB-EC"/>
</dbReference>
<dbReference type="GO" id="GO:1990077">
    <property type="term" value="C:primosome complex"/>
    <property type="evidence" value="ECO:0007669"/>
    <property type="project" value="UniProtKB-UniRule"/>
</dbReference>
<dbReference type="GO" id="GO:0008270">
    <property type="term" value="F:zinc ion binding"/>
    <property type="evidence" value="ECO:0007669"/>
    <property type="project" value="UniProtKB-UniRule"/>
</dbReference>
<evidence type="ECO:0000256" key="2">
    <source>
        <dbReference type="ARBA" id="ARBA00022705"/>
    </source>
</evidence>
<feature type="transmembrane region" description="Helical" evidence="13">
    <location>
        <begin position="139"/>
        <end position="164"/>
    </location>
</feature>
<dbReference type="PANTHER" id="PTHR30580">
    <property type="entry name" value="PRIMOSOMAL PROTEIN N"/>
    <property type="match status" value="1"/>
</dbReference>
<feature type="binding site" evidence="12">
    <location>
        <position position="403"/>
    </location>
    <ligand>
        <name>Zn(2+)</name>
        <dbReference type="ChEBI" id="CHEBI:29105"/>
        <label>1</label>
    </ligand>
</feature>
<feature type="binding site" evidence="12">
    <location>
        <position position="400"/>
    </location>
    <ligand>
        <name>Zn(2+)</name>
        <dbReference type="ChEBI" id="CHEBI:29105"/>
        <label>1</label>
    </ligand>
</feature>
<dbReference type="InterPro" id="IPR040498">
    <property type="entry name" value="PriA_CRR"/>
</dbReference>
<evidence type="ECO:0000256" key="12">
    <source>
        <dbReference type="HAMAP-Rule" id="MF_00983"/>
    </source>
</evidence>
<name>A0A968KTU6_9SPIO</name>
<evidence type="ECO:0000256" key="8">
    <source>
        <dbReference type="ARBA" id="ARBA00022840"/>
    </source>
</evidence>
<dbReference type="Gene3D" id="3.40.1440.60">
    <property type="entry name" value="PriA, 3(prime) DNA-binding domain"/>
    <property type="match status" value="1"/>
</dbReference>
<comment type="catalytic activity">
    <reaction evidence="11 12">
        <text>ATP + H2O = ADP + phosphate + H(+)</text>
        <dbReference type="Rhea" id="RHEA:13065"/>
        <dbReference type="ChEBI" id="CHEBI:15377"/>
        <dbReference type="ChEBI" id="CHEBI:15378"/>
        <dbReference type="ChEBI" id="CHEBI:30616"/>
        <dbReference type="ChEBI" id="CHEBI:43474"/>
        <dbReference type="ChEBI" id="CHEBI:456216"/>
        <dbReference type="EC" id="5.6.2.4"/>
    </reaction>
</comment>
<dbReference type="GO" id="GO:0005524">
    <property type="term" value="F:ATP binding"/>
    <property type="evidence" value="ECO:0007669"/>
    <property type="project" value="UniProtKB-UniRule"/>
</dbReference>
<dbReference type="SUPFAM" id="SSF52540">
    <property type="entry name" value="P-loop containing nucleoside triphosphate hydrolases"/>
    <property type="match status" value="2"/>
</dbReference>
<dbReference type="HAMAP" id="MF_00983">
    <property type="entry name" value="PriA"/>
    <property type="match status" value="1"/>
</dbReference>
<keyword evidence="1 12" id="KW-0639">Primosome</keyword>
<comment type="subunit">
    <text evidence="12">Component of the replication restart primosome.</text>
</comment>
<dbReference type="Pfam" id="PF18319">
    <property type="entry name" value="Zn_ribbon_PriA"/>
    <property type="match status" value="1"/>
</dbReference>